<proteinExistence type="inferred from homology"/>
<organism evidence="3 4">
    <name type="scientific">Phocoenobacter skyensis</name>
    <dbReference type="NCBI Taxonomy" id="97481"/>
    <lineage>
        <taxon>Bacteria</taxon>
        <taxon>Pseudomonadati</taxon>
        <taxon>Pseudomonadota</taxon>
        <taxon>Gammaproteobacteria</taxon>
        <taxon>Pasteurellales</taxon>
        <taxon>Pasteurellaceae</taxon>
        <taxon>Phocoenobacter</taxon>
    </lineage>
</organism>
<dbReference type="NCBIfam" id="TIGR00035">
    <property type="entry name" value="asp_race"/>
    <property type="match status" value="1"/>
</dbReference>
<dbReference type="RefSeq" id="WP_306374063.1">
    <property type="nucleotide sequence ID" value="NZ_JASAYK010000003.1"/>
</dbReference>
<evidence type="ECO:0000313" key="4">
    <source>
        <dbReference type="Proteomes" id="UP001236239"/>
    </source>
</evidence>
<evidence type="ECO:0000256" key="2">
    <source>
        <dbReference type="ARBA" id="ARBA00023235"/>
    </source>
</evidence>
<gene>
    <name evidence="3" type="ORF">QJU93_06330</name>
</gene>
<dbReference type="SUPFAM" id="SSF53681">
    <property type="entry name" value="Aspartate/glutamate racemase"/>
    <property type="match status" value="2"/>
</dbReference>
<dbReference type="InterPro" id="IPR004380">
    <property type="entry name" value="Asp_race"/>
</dbReference>
<accession>A0AAJ6P0T4</accession>
<dbReference type="Pfam" id="PF01177">
    <property type="entry name" value="Asp_Glu_race"/>
    <property type="match status" value="1"/>
</dbReference>
<dbReference type="AlphaFoldDB" id="A0AAJ6P0T4"/>
<dbReference type="Gene3D" id="3.40.50.1860">
    <property type="match status" value="2"/>
</dbReference>
<comment type="similarity">
    <text evidence="1">Belongs to the aspartate/glutamate racemases family.</text>
</comment>
<dbReference type="PANTHER" id="PTHR21198:SF7">
    <property type="entry name" value="ASPARTATE-GLUTAMATE RACEMASE FAMILY"/>
    <property type="match status" value="1"/>
</dbReference>
<dbReference type="GO" id="GO:0047661">
    <property type="term" value="F:amino-acid racemase activity"/>
    <property type="evidence" value="ECO:0007669"/>
    <property type="project" value="InterPro"/>
</dbReference>
<dbReference type="Proteomes" id="UP001236239">
    <property type="component" value="Unassembled WGS sequence"/>
</dbReference>
<evidence type="ECO:0000313" key="3">
    <source>
        <dbReference type="EMBL" id="MDP8172969.1"/>
    </source>
</evidence>
<dbReference type="InterPro" id="IPR001920">
    <property type="entry name" value="Asp/Glu_race"/>
</dbReference>
<dbReference type="PANTHER" id="PTHR21198">
    <property type="entry name" value="GLUTAMATE RACEMASE"/>
    <property type="match status" value="1"/>
</dbReference>
<protein>
    <submittedName>
        <fullName evidence="3">Amino acid racemase</fullName>
        <ecNumber evidence="3">5.1.1.-</ecNumber>
    </submittedName>
</protein>
<sequence length="236" mass="25716">MGRLTSPKRLGIMGGMGPMATVDLYSKIIALTPASYDQEHIPVVIDSFPQIEDRTAYILEQGETPLPKMLESATRLKQAGAEALLIACNTAHYFAESIQQQVDVPIISIIDATIAELESCNQKSNKLKKIAVLATNGTIKSQLYQTKLTLSGFEVVNLSLSQQKILMDCIYLGAKANKVTEYQDDFQTLIDGIEADAYIAACTEIPLFTPHLKGGYCVIDATLALAKKAVIFAQEN</sequence>
<dbReference type="InterPro" id="IPR015942">
    <property type="entry name" value="Asp/Glu/hydantoin_racemase"/>
</dbReference>
<dbReference type="EC" id="5.1.1.-" evidence="3"/>
<keyword evidence="2 3" id="KW-0413">Isomerase</keyword>
<comment type="caution">
    <text evidence="3">The sequence shown here is derived from an EMBL/GenBank/DDBJ whole genome shotgun (WGS) entry which is preliminary data.</text>
</comment>
<reference evidence="3" key="1">
    <citation type="journal article" date="2023" name="Front. Microbiol.">
        <title>Phylogeography and host specificity of Pasteurellaceae pathogenic to sea-farmed fish in the north-east Atlantic.</title>
        <authorList>
            <person name="Gulla S."/>
            <person name="Colquhoun D.J."/>
            <person name="Olsen A.B."/>
            <person name="Spilsberg B."/>
            <person name="Lagesen K."/>
            <person name="Aakesson C.P."/>
            <person name="Strom S."/>
            <person name="Manji F."/>
            <person name="Birkbeck T.H."/>
            <person name="Nilsen H.K."/>
        </authorList>
    </citation>
    <scope>NUCLEOTIDE SEQUENCE</scope>
    <source>
        <strain evidence="3">TW16_20</strain>
    </source>
</reference>
<dbReference type="EMBL" id="JASAYQ010000009">
    <property type="protein sequence ID" value="MDP8172969.1"/>
    <property type="molecule type" value="Genomic_DNA"/>
</dbReference>
<name>A0AAJ6P0T4_9PAST</name>
<evidence type="ECO:0000256" key="1">
    <source>
        <dbReference type="ARBA" id="ARBA00007847"/>
    </source>
</evidence>